<feature type="region of interest" description="Disordered" evidence="4">
    <location>
        <begin position="16"/>
        <end position="64"/>
    </location>
</feature>
<feature type="region of interest" description="Disordered" evidence="4">
    <location>
        <begin position="110"/>
        <end position="135"/>
    </location>
</feature>
<accession>W2S2K2</accession>
<reference evidence="7 8" key="1">
    <citation type="submission" date="2013-03" db="EMBL/GenBank/DDBJ databases">
        <title>The Genome Sequence of Phialophora europaea CBS 101466.</title>
        <authorList>
            <consortium name="The Broad Institute Genomics Platform"/>
            <person name="Cuomo C."/>
            <person name="de Hoog S."/>
            <person name="Gorbushina A."/>
            <person name="Walker B."/>
            <person name="Young S.K."/>
            <person name="Zeng Q."/>
            <person name="Gargeya S."/>
            <person name="Fitzgerald M."/>
            <person name="Haas B."/>
            <person name="Abouelleil A."/>
            <person name="Allen A.W."/>
            <person name="Alvarado L."/>
            <person name="Arachchi H.M."/>
            <person name="Berlin A.M."/>
            <person name="Chapman S.B."/>
            <person name="Gainer-Dewar J."/>
            <person name="Goldberg J."/>
            <person name="Griggs A."/>
            <person name="Gujja S."/>
            <person name="Hansen M."/>
            <person name="Howarth C."/>
            <person name="Imamovic A."/>
            <person name="Ireland A."/>
            <person name="Larimer J."/>
            <person name="McCowan C."/>
            <person name="Murphy C."/>
            <person name="Pearson M."/>
            <person name="Poon T.W."/>
            <person name="Priest M."/>
            <person name="Roberts A."/>
            <person name="Saif S."/>
            <person name="Shea T."/>
            <person name="Sisk P."/>
            <person name="Sykes S."/>
            <person name="Wortman J."/>
            <person name="Nusbaum C."/>
            <person name="Birren B."/>
        </authorList>
    </citation>
    <scope>NUCLEOTIDE SEQUENCE [LARGE SCALE GENOMIC DNA]</scope>
    <source>
        <strain evidence="7 8">CBS 101466</strain>
    </source>
</reference>
<name>W2S2K2_CYPE1</name>
<evidence type="ECO:0000259" key="6">
    <source>
        <dbReference type="PROSITE" id="PS50897"/>
    </source>
</evidence>
<evidence type="ECO:0000313" key="8">
    <source>
        <dbReference type="Proteomes" id="UP000030752"/>
    </source>
</evidence>
<evidence type="ECO:0000256" key="3">
    <source>
        <dbReference type="ARBA" id="ARBA00018741"/>
    </source>
</evidence>
<dbReference type="InterPro" id="IPR013144">
    <property type="entry name" value="CRA_dom"/>
</dbReference>
<dbReference type="InterPro" id="IPR043136">
    <property type="entry name" value="B30.2/SPRY_sf"/>
</dbReference>
<dbReference type="OrthoDB" id="25503at2759"/>
<dbReference type="RefSeq" id="XP_008714623.1">
    <property type="nucleotide sequence ID" value="XM_008716401.1"/>
</dbReference>
<dbReference type="HOGENOM" id="CLU_009129_2_1_1"/>
<comment type="function">
    <text evidence="1">Involved in the proteasome-dependent degradation of fructose-1,6-bisphosphatase.</text>
</comment>
<protein>
    <recommendedName>
        <fullName evidence="3">Protein FYV10</fullName>
    </recommendedName>
    <alternativeName>
        <fullName evidence="2">Protein fyv10</fullName>
    </alternativeName>
</protein>
<feature type="compositionally biased region" description="Low complexity" evidence="4">
    <location>
        <begin position="24"/>
        <end position="40"/>
    </location>
</feature>
<dbReference type="eggNOG" id="KOG1477">
    <property type="taxonomic scope" value="Eukaryota"/>
</dbReference>
<dbReference type="InterPro" id="IPR001870">
    <property type="entry name" value="B30.2/SPRY"/>
</dbReference>
<feature type="domain" description="CTLH" evidence="6">
    <location>
        <begin position="424"/>
        <end position="481"/>
    </location>
</feature>
<dbReference type="InterPro" id="IPR003877">
    <property type="entry name" value="SPRY_dom"/>
</dbReference>
<dbReference type="InterPro" id="IPR013320">
    <property type="entry name" value="ConA-like_dom_sf"/>
</dbReference>
<dbReference type="InterPro" id="IPR006594">
    <property type="entry name" value="LisH"/>
</dbReference>
<proteinExistence type="predicted"/>
<dbReference type="InterPro" id="IPR024964">
    <property type="entry name" value="CTLH/CRA"/>
</dbReference>
<dbReference type="SMART" id="SM00757">
    <property type="entry name" value="CRA"/>
    <property type="match status" value="1"/>
</dbReference>
<feature type="region of interest" description="Disordered" evidence="4">
    <location>
        <begin position="481"/>
        <end position="501"/>
    </location>
</feature>
<evidence type="ECO:0000259" key="5">
    <source>
        <dbReference type="PROSITE" id="PS50188"/>
    </source>
</evidence>
<dbReference type="InterPro" id="IPR050618">
    <property type="entry name" value="Ubq-SigPath_Reg"/>
</dbReference>
<dbReference type="Proteomes" id="UP000030752">
    <property type="component" value="Unassembled WGS sequence"/>
</dbReference>
<dbReference type="Gene3D" id="2.60.120.920">
    <property type="match status" value="1"/>
</dbReference>
<dbReference type="PANTHER" id="PTHR12864">
    <property type="entry name" value="RAN BINDING PROTEIN 9-RELATED"/>
    <property type="match status" value="1"/>
</dbReference>
<feature type="domain" description="B30.2/SPRY" evidence="5">
    <location>
        <begin position="148"/>
        <end position="338"/>
    </location>
</feature>
<dbReference type="PROSITE" id="PS50897">
    <property type="entry name" value="CTLH"/>
    <property type="match status" value="1"/>
</dbReference>
<dbReference type="Pfam" id="PF10607">
    <property type="entry name" value="CTLH"/>
    <property type="match status" value="1"/>
</dbReference>
<dbReference type="PROSITE" id="PS50896">
    <property type="entry name" value="LISH"/>
    <property type="match status" value="1"/>
</dbReference>
<dbReference type="VEuPathDB" id="FungiDB:HMPREF1541_02045"/>
<evidence type="ECO:0000256" key="2">
    <source>
        <dbReference type="ARBA" id="ARBA00017917"/>
    </source>
</evidence>
<keyword evidence="8" id="KW-1185">Reference proteome</keyword>
<dbReference type="SUPFAM" id="SSF49899">
    <property type="entry name" value="Concanavalin A-like lectins/glucanases"/>
    <property type="match status" value="1"/>
</dbReference>
<feature type="compositionally biased region" description="Low complexity" evidence="4">
    <location>
        <begin position="118"/>
        <end position="134"/>
    </location>
</feature>
<dbReference type="Pfam" id="PF00622">
    <property type="entry name" value="SPRY"/>
    <property type="match status" value="1"/>
</dbReference>
<dbReference type="SMART" id="SM00667">
    <property type="entry name" value="LisH"/>
    <property type="match status" value="1"/>
</dbReference>
<organism evidence="7 8">
    <name type="scientific">Cyphellophora europaea (strain CBS 101466)</name>
    <name type="common">Phialophora europaea</name>
    <dbReference type="NCBI Taxonomy" id="1220924"/>
    <lineage>
        <taxon>Eukaryota</taxon>
        <taxon>Fungi</taxon>
        <taxon>Dikarya</taxon>
        <taxon>Ascomycota</taxon>
        <taxon>Pezizomycotina</taxon>
        <taxon>Eurotiomycetes</taxon>
        <taxon>Chaetothyriomycetidae</taxon>
        <taxon>Chaetothyriales</taxon>
        <taxon>Cyphellophoraceae</taxon>
        <taxon>Cyphellophora</taxon>
    </lineage>
</organism>
<gene>
    <name evidence="7" type="ORF">HMPREF1541_02045</name>
</gene>
<dbReference type="EMBL" id="KB822718">
    <property type="protein sequence ID" value="ETN42887.1"/>
    <property type="molecule type" value="Genomic_DNA"/>
</dbReference>
<evidence type="ECO:0000313" key="7">
    <source>
        <dbReference type="EMBL" id="ETN42887.1"/>
    </source>
</evidence>
<dbReference type="AlphaFoldDB" id="W2S2K2"/>
<evidence type="ECO:0000256" key="4">
    <source>
        <dbReference type="SAM" id="MobiDB-lite"/>
    </source>
</evidence>
<dbReference type="SMART" id="SM00449">
    <property type="entry name" value="SPRY"/>
    <property type="match status" value="1"/>
</dbReference>
<dbReference type="PROSITE" id="PS50188">
    <property type="entry name" value="B302_SPRY"/>
    <property type="match status" value="1"/>
</dbReference>
<dbReference type="GeneID" id="19969384"/>
<dbReference type="STRING" id="1220924.W2S2K2"/>
<dbReference type="InterPro" id="IPR006595">
    <property type="entry name" value="CTLH_C"/>
</dbReference>
<dbReference type="InParanoid" id="W2S2K2"/>
<evidence type="ECO:0000256" key="1">
    <source>
        <dbReference type="ARBA" id="ARBA00002343"/>
    </source>
</evidence>
<sequence>MDRSGNVAPRRLSYASVASGAAGPRPILSSTPSSSYPPQSQEQRYIRRPSNLDQDTSGVSYRKPASLPAYSRRFNHLPGMAGHNTAGFFVPDYLRESRYVAKLEAEHMARVKRERQQPSGAPSNAPSLSSSANNTNVHRIAPSHRGMTYDVIESNPPREEEELMPLPSRWSEQDRYPGLDITNNGFEVKYSGQPSKADIEAASVRADFPMSPACGLYYFEVTINSKNKDTAIAVGFSTAEASLERLPGWETHSWGYHGDDGKMFSGEHAGRSYGPTFSANDVVGCGVDFNLGQAFFTLNGRDLDVCFRDLKELRPFPTIGMKKYSGASVTVNFGQRPFVFDIQGKMDSSKQSVRADIEKAKTSSLRPGMDENSLIQALVAQYLAHDGYVETAKAFTEELTREKNALNSAQPGTTVIAPAADDTEAVHRQKIRSAILEGDIDKALVITREKFANVLVDKPQILFRLQCRKWVELISKAADLKAQSDPKSKQKNASNGFGKDSAVEDEFTQDMELDEQPNGKPSTAEPGQSQQYDQLLTEAMNYGQVLQREYRDEQDGEWNKTLLDIFSLVAYENPRDSVHGALLDRKGRVAVAEELNSAILVSLGRSPAAALEKVYRQTEALVDILGHEGGPAAFVNLEKDLR</sequence>
<dbReference type="SMART" id="SM00668">
    <property type="entry name" value="CTLH"/>
    <property type="match status" value="1"/>
</dbReference>